<evidence type="ECO:0000256" key="5">
    <source>
        <dbReference type="ARBA" id="ARBA00022651"/>
    </source>
</evidence>
<dbReference type="InterPro" id="IPR035971">
    <property type="entry name" value="CBD_sf"/>
</dbReference>
<proteinExistence type="inferred from homology"/>
<evidence type="ECO:0000256" key="10">
    <source>
        <dbReference type="ARBA" id="ARBA00023326"/>
    </source>
</evidence>
<gene>
    <name evidence="15" type="ORF">CTHT_0034750</name>
</gene>
<name>G0S6F6_CHATD</name>
<evidence type="ECO:0000259" key="14">
    <source>
        <dbReference type="PROSITE" id="PS51164"/>
    </source>
</evidence>
<evidence type="ECO:0000256" key="12">
    <source>
        <dbReference type="SAM" id="MobiDB-lite"/>
    </source>
</evidence>
<dbReference type="InterPro" id="IPR023296">
    <property type="entry name" value="Glyco_hydro_beta-prop_sf"/>
</dbReference>
<feature type="compositionally biased region" description="Polar residues" evidence="12">
    <location>
        <begin position="608"/>
        <end position="617"/>
    </location>
</feature>
<dbReference type="GO" id="GO:0046556">
    <property type="term" value="F:alpha-L-arabinofuranosidase activity"/>
    <property type="evidence" value="ECO:0007669"/>
    <property type="project" value="UniProtKB-UniRule"/>
</dbReference>
<organism evidence="16">
    <name type="scientific">Chaetomium thermophilum (strain DSM 1495 / CBS 144.50 / IMI 039719)</name>
    <name type="common">Thermochaetoides thermophila</name>
    <dbReference type="NCBI Taxonomy" id="759272"/>
    <lineage>
        <taxon>Eukaryota</taxon>
        <taxon>Fungi</taxon>
        <taxon>Dikarya</taxon>
        <taxon>Ascomycota</taxon>
        <taxon>Pezizomycotina</taxon>
        <taxon>Sordariomycetes</taxon>
        <taxon>Sordariomycetidae</taxon>
        <taxon>Sordariales</taxon>
        <taxon>Chaetomiaceae</taxon>
        <taxon>Thermochaetoides</taxon>
    </lineage>
</organism>
<reference evidence="15 16" key="1">
    <citation type="journal article" date="2011" name="Cell">
        <title>Insight into structure and assembly of the nuclear pore complex by utilizing the genome of a eukaryotic thermophile.</title>
        <authorList>
            <person name="Amlacher S."/>
            <person name="Sarges P."/>
            <person name="Flemming D."/>
            <person name="van Noort V."/>
            <person name="Kunze R."/>
            <person name="Devos D.P."/>
            <person name="Arumugam M."/>
            <person name="Bork P."/>
            <person name="Hurt E."/>
        </authorList>
    </citation>
    <scope>NUCLEOTIDE SEQUENCE [LARGE SCALE GENOMIC DNA]</scope>
    <source>
        <strain evidence="16">DSM 1495 / CBS 144.50 / IMI 039719</strain>
    </source>
</reference>
<dbReference type="InterPro" id="IPR005193">
    <property type="entry name" value="GH62_arabinosidase"/>
</dbReference>
<feature type="signal peptide" evidence="13">
    <location>
        <begin position="1"/>
        <end position="27"/>
    </location>
</feature>
<dbReference type="EC" id="3.2.1.55" evidence="11"/>
<dbReference type="GO" id="GO:0046373">
    <property type="term" value="P:L-arabinose metabolic process"/>
    <property type="evidence" value="ECO:0007669"/>
    <property type="project" value="UniProtKB-UniRule"/>
</dbReference>
<dbReference type="GO" id="GO:0030248">
    <property type="term" value="F:cellulose binding"/>
    <property type="evidence" value="ECO:0007669"/>
    <property type="project" value="InterPro"/>
</dbReference>
<evidence type="ECO:0000313" key="15">
    <source>
        <dbReference type="EMBL" id="EGS21611.1"/>
    </source>
</evidence>
<dbReference type="PANTHER" id="PTHR40631">
    <property type="entry name" value="ALPHA-L-ARABINOFURANOSIDASE AXHA-2-RELATED"/>
    <property type="match status" value="1"/>
</dbReference>
<dbReference type="GO" id="GO:0045493">
    <property type="term" value="P:xylan catabolic process"/>
    <property type="evidence" value="ECO:0007669"/>
    <property type="project" value="UniProtKB-UniRule"/>
</dbReference>
<keyword evidence="4 11" id="KW-0964">Secreted</keyword>
<evidence type="ECO:0000256" key="4">
    <source>
        <dbReference type="ARBA" id="ARBA00022525"/>
    </source>
</evidence>
<sequence length="1022" mass="111379">MKIAKADLGCLSTILSLFAWTLPGAEAACSLPSTYRWTSTGPLAEPKSPWVSLKDFTYVPYNGQHLVYATTYGNNWGSMNFGLFSNWSQMATASQNAMSFSAVAPTLFYFKPKNIWVLAYQWGPTAFSYRTSTDPTNPNSWSSIQPLFTGSISGSDTGPIDQTLIGDDNYMYLFFAGDNGKIYRSRMPISNFPGNFGSASEVIISGPRNDIFEAVQVYTVTGQSRPTYLMLIESIGANGRYFRSYIANDLNGAWTPQATSESNPFAGKANSGATWTNDISHGDLIRSSPDHTMPIDPCNLQLLYQGRSPSSGGEYNRLPYRPGLLTLQGANPGNGGGSGSPTTTRPPATTTSAAPGGTVPRWGQCGGIGYTGPTRCESPWTCTYLNDWYSQCLELLEMSSPESDADTTGFSSPNISQSTPLNVTTDAQANNTPDTTPLWLPGGQSTEMLKSTQHCPGLDMHINDQEKKRLAEIARYGLNDTPSRVTRDIRSVSYQPSHVASAKHLGDQASLSENIGLRSQLQDNGDHECSSVTFSGHWKAFGTASQNLADSGAQANPWSDVSFSPRATSASFSSNAVRKQQNSFPFPFAFPLPPQHRRPQSKLPPWIPTTTDSKITVNNNNNNQKSNIMEVNDKLSPLELLGERDEPSYPDPYASLSPPTPIQLLPNLSDGHDFERDLELHKYLIQLAIDSPSSPTSTGGIQFLNPLSTGNLPLDAVAAKLRSLTATPALSGDYLSTAAKESEEISHLSTTAKEPTTSTAVTTSLQPSANPPMIPNFFHPMNCHTAPRRPLGARSHYGAGGITAEEARQLVLRGFSPNYRGDPTLARNQSALIPPEANCSLFLVGLAADITTHELLSGIRDIGRVYATHINPPDPARGHVRSAAKVVFFERKAAERFYNLYSLTGFFTPNHPDLRVRVTWNRIRSAEMDVGGHRSRVLLISGPPTIANEEFLRAYLDTKLLYQVDEVITHGGEGGRVLVEFRFGSFRCQAEAARMALMREFGDVGVVCEYGWDPCDRVTPDE</sequence>
<dbReference type="PANTHER" id="PTHR40631:SF1">
    <property type="entry name" value="ALPHA-L-ARABINOFURANOSIDASE AXHA-2-RELATED"/>
    <property type="match status" value="1"/>
</dbReference>
<dbReference type="Gene3D" id="2.115.10.20">
    <property type="entry name" value="Glycosyl hydrolase domain, family 43"/>
    <property type="match status" value="1"/>
</dbReference>
<dbReference type="KEGG" id="cthr:CTHT_0034750"/>
<evidence type="ECO:0000256" key="8">
    <source>
        <dbReference type="ARBA" id="ARBA00023277"/>
    </source>
</evidence>
<evidence type="ECO:0000256" key="13">
    <source>
        <dbReference type="SAM" id="SignalP"/>
    </source>
</evidence>
<dbReference type="SUPFAM" id="SSF75005">
    <property type="entry name" value="Arabinanase/levansucrase/invertase"/>
    <property type="match status" value="1"/>
</dbReference>
<dbReference type="Pfam" id="PF03664">
    <property type="entry name" value="Glyco_hydro_62"/>
    <property type="match status" value="1"/>
</dbReference>
<dbReference type="PROSITE" id="PS51164">
    <property type="entry name" value="CBM1_2"/>
    <property type="match status" value="1"/>
</dbReference>
<evidence type="ECO:0000313" key="16">
    <source>
        <dbReference type="Proteomes" id="UP000008066"/>
    </source>
</evidence>
<feature type="compositionally biased region" description="Polar residues" evidence="12">
    <location>
        <begin position="747"/>
        <end position="765"/>
    </location>
</feature>
<keyword evidence="5" id="KW-0858">Xylan degradation</keyword>
<evidence type="ECO:0000256" key="7">
    <source>
        <dbReference type="ARBA" id="ARBA00022801"/>
    </source>
</evidence>
<feature type="region of interest" description="Disordered" evidence="12">
    <location>
        <begin position="323"/>
        <end position="361"/>
    </location>
</feature>
<feature type="region of interest" description="Disordered" evidence="12">
    <location>
        <begin position="745"/>
        <end position="765"/>
    </location>
</feature>
<dbReference type="SUPFAM" id="SSF57180">
    <property type="entry name" value="Cellulose-binding domain"/>
    <property type="match status" value="1"/>
</dbReference>
<dbReference type="AlphaFoldDB" id="G0S6F6"/>
<dbReference type="RefSeq" id="XP_006693907.1">
    <property type="nucleotide sequence ID" value="XM_006693844.1"/>
</dbReference>
<protein>
    <recommendedName>
        <fullName evidence="11">Alpha-L-arabinofuranosidase</fullName>
        <ecNumber evidence="11">3.2.1.55</ecNumber>
    </recommendedName>
</protein>
<accession>G0S6F6</accession>
<dbReference type="STRING" id="759272.G0S6F6"/>
<keyword evidence="6 11" id="KW-0732">Signal</keyword>
<evidence type="ECO:0000256" key="1">
    <source>
        <dbReference type="ARBA" id="ARBA00001462"/>
    </source>
</evidence>
<keyword evidence="9 11" id="KW-0326">Glycosidase</keyword>
<keyword evidence="7 11" id="KW-0378">Hydrolase</keyword>
<feature type="region of interest" description="Disordered" evidence="12">
    <location>
        <begin position="597"/>
        <end position="625"/>
    </location>
</feature>
<dbReference type="GO" id="GO:0005576">
    <property type="term" value="C:extracellular region"/>
    <property type="evidence" value="ECO:0007669"/>
    <property type="project" value="UniProtKB-SubCell"/>
</dbReference>
<dbReference type="EMBL" id="GL988041">
    <property type="protein sequence ID" value="EGS21611.1"/>
    <property type="molecule type" value="Genomic_DNA"/>
</dbReference>
<dbReference type="HOGENOM" id="CLU_295772_0_0_1"/>
<dbReference type="GeneID" id="18257513"/>
<dbReference type="CDD" id="cd08987">
    <property type="entry name" value="GH62"/>
    <property type="match status" value="1"/>
</dbReference>
<dbReference type="InterPro" id="IPR000254">
    <property type="entry name" value="CBD"/>
</dbReference>
<comment type="catalytic activity">
    <reaction evidence="1 11">
        <text>Hydrolysis of terminal non-reducing alpha-L-arabinofuranoside residues in alpha-L-arabinosides.</text>
        <dbReference type="EC" id="3.2.1.55"/>
    </reaction>
</comment>
<comment type="function">
    <text evidence="11">Alpha-L-arabinofuranosidase involved in the hydrolysis of xylan, a major structural heterogeneous polysaccharide found in plant biomass representing the second most abundant polysaccharide in the biosphere, after cellulose.</text>
</comment>
<dbReference type="Proteomes" id="UP000008066">
    <property type="component" value="Unassembled WGS sequence"/>
</dbReference>
<evidence type="ECO:0000256" key="11">
    <source>
        <dbReference type="RuleBase" id="RU368117"/>
    </source>
</evidence>
<comment type="subcellular location">
    <subcellularLocation>
        <location evidence="2 11">Secreted</location>
    </subcellularLocation>
</comment>
<dbReference type="Pfam" id="PF00734">
    <property type="entry name" value="CBM_1"/>
    <property type="match status" value="1"/>
</dbReference>
<keyword evidence="8" id="KW-0119">Carbohydrate metabolism</keyword>
<feature type="compositionally biased region" description="Low complexity" evidence="12">
    <location>
        <begin position="340"/>
        <end position="358"/>
    </location>
</feature>
<evidence type="ECO:0000256" key="3">
    <source>
        <dbReference type="ARBA" id="ARBA00007396"/>
    </source>
</evidence>
<keyword evidence="10" id="KW-0624">Polysaccharide degradation</keyword>
<evidence type="ECO:0000256" key="9">
    <source>
        <dbReference type="ARBA" id="ARBA00023295"/>
    </source>
</evidence>
<comment type="similarity">
    <text evidence="3 11">Belongs to the glycosyl hydrolase 62 family.</text>
</comment>
<feature type="chain" id="PRO_5003409338" description="Alpha-L-arabinofuranosidase" evidence="13">
    <location>
        <begin position="28"/>
        <end position="1022"/>
    </location>
</feature>
<evidence type="ECO:0000256" key="2">
    <source>
        <dbReference type="ARBA" id="ARBA00004613"/>
    </source>
</evidence>
<dbReference type="eggNOG" id="ENOG502QUZT">
    <property type="taxonomic scope" value="Eukaryota"/>
</dbReference>
<evidence type="ECO:0000256" key="6">
    <source>
        <dbReference type="ARBA" id="ARBA00022729"/>
    </source>
</evidence>
<feature type="domain" description="CBM1" evidence="14">
    <location>
        <begin position="357"/>
        <end position="393"/>
    </location>
</feature>
<keyword evidence="16" id="KW-1185">Reference proteome</keyword>
<dbReference type="OrthoDB" id="3156236at2759"/>
<dbReference type="PROSITE" id="PS00562">
    <property type="entry name" value="CBM1_1"/>
    <property type="match status" value="1"/>
</dbReference>
<dbReference type="SMART" id="SM00236">
    <property type="entry name" value="fCBD"/>
    <property type="match status" value="1"/>
</dbReference>
<feature type="region of interest" description="Disordered" evidence="12">
    <location>
        <begin position="401"/>
        <end position="421"/>
    </location>
</feature>